<dbReference type="Proteomes" id="UP000360750">
    <property type="component" value="Unassembled WGS sequence"/>
</dbReference>
<evidence type="ECO:0000256" key="2">
    <source>
        <dbReference type="ARBA" id="ARBA00023002"/>
    </source>
</evidence>
<proteinExistence type="inferred from homology"/>
<evidence type="ECO:0000313" key="4">
    <source>
        <dbReference type="Proteomes" id="UP000360750"/>
    </source>
</evidence>
<dbReference type="PANTHER" id="PTHR43477:SF1">
    <property type="entry name" value="DIHYDROANTICAPSIN 7-DEHYDROGENASE"/>
    <property type="match status" value="1"/>
</dbReference>
<dbReference type="GO" id="GO:0003858">
    <property type="term" value="F:3-hydroxybutyrate dehydrogenase activity"/>
    <property type="evidence" value="ECO:0007669"/>
    <property type="project" value="UniProtKB-EC"/>
</dbReference>
<dbReference type="AlphaFoldDB" id="A0ABD7V3R2"/>
<dbReference type="EMBL" id="CAACYD010000006">
    <property type="protein sequence ID" value="VFA88676.1"/>
    <property type="molecule type" value="Genomic_DNA"/>
</dbReference>
<dbReference type="CDD" id="cd05233">
    <property type="entry name" value="SDR_c"/>
    <property type="match status" value="1"/>
</dbReference>
<comment type="similarity">
    <text evidence="1">Belongs to the short-chain dehydrogenases/reductases (SDR) family.</text>
</comment>
<dbReference type="FunFam" id="3.40.50.720:FF:000084">
    <property type="entry name" value="Short-chain dehydrogenase reductase"/>
    <property type="match status" value="1"/>
</dbReference>
<keyword evidence="2 3" id="KW-0560">Oxidoreductase</keyword>
<gene>
    <name evidence="3" type="primary">bdhA</name>
    <name evidence="3" type="ORF">NCTC8139_02227</name>
</gene>
<dbReference type="PRINTS" id="PR00080">
    <property type="entry name" value="SDRFAMILY"/>
</dbReference>
<dbReference type="InterPro" id="IPR002347">
    <property type="entry name" value="SDR_fam"/>
</dbReference>
<evidence type="ECO:0000256" key="1">
    <source>
        <dbReference type="ARBA" id="ARBA00006484"/>
    </source>
</evidence>
<sequence length="243" mass="25637">MSRTALVTGAGGGIGLATAQRLSADGCRVVATDIKPERPASLPDDVRYVPLDLRSGDLDELLSPFADGGLDHLVNAAGVAFFDRDGSALDADEAVWDVTLGVNLHATRALISAAVPALRKGKGRSIVNVASIAGTRGMDSPLDAYQVSKAAIVSLSRSLALQLAPENIRCNTVCPGAILTPMIEHLYVEDPARRTDMEERTPMRRLGYPEEIAAAIAFLLSDQASFITATDLVVDGGWSVQVK</sequence>
<dbReference type="Gene3D" id="3.40.50.720">
    <property type="entry name" value="NAD(P)-binding Rossmann-like Domain"/>
    <property type="match status" value="1"/>
</dbReference>
<accession>A0ABD7V3R2</accession>
<dbReference type="InterPro" id="IPR036291">
    <property type="entry name" value="NAD(P)-bd_dom_sf"/>
</dbReference>
<organism evidence="3 4">
    <name type="scientific">Gordonia paraffinivorans</name>
    <dbReference type="NCBI Taxonomy" id="175628"/>
    <lineage>
        <taxon>Bacteria</taxon>
        <taxon>Bacillati</taxon>
        <taxon>Actinomycetota</taxon>
        <taxon>Actinomycetes</taxon>
        <taxon>Mycobacteriales</taxon>
        <taxon>Gordoniaceae</taxon>
        <taxon>Gordonia</taxon>
    </lineage>
</organism>
<dbReference type="InterPro" id="IPR051122">
    <property type="entry name" value="SDR_DHRS6-like"/>
</dbReference>
<dbReference type="PRINTS" id="PR00081">
    <property type="entry name" value="GDHRDH"/>
</dbReference>
<dbReference type="RefSeq" id="WP_006901223.1">
    <property type="nucleotide sequence ID" value="NZ_CAACYD010000006.1"/>
</dbReference>
<dbReference type="PANTHER" id="PTHR43477">
    <property type="entry name" value="DIHYDROANTICAPSIN 7-DEHYDROGENASE"/>
    <property type="match status" value="1"/>
</dbReference>
<reference evidence="3 4" key="1">
    <citation type="submission" date="2019-02" db="EMBL/GenBank/DDBJ databases">
        <authorList>
            <consortium name="Pathogen Informatics"/>
        </authorList>
    </citation>
    <scope>NUCLEOTIDE SEQUENCE [LARGE SCALE GENOMIC DNA]</scope>
    <source>
        <strain evidence="3 4">3012STDY6756503</strain>
    </source>
</reference>
<dbReference type="EC" id="1.1.1.30" evidence="3"/>
<dbReference type="GeneID" id="60750231"/>
<name>A0ABD7V3R2_9ACTN</name>
<dbReference type="Pfam" id="PF13561">
    <property type="entry name" value="adh_short_C2"/>
    <property type="match status" value="1"/>
</dbReference>
<protein>
    <submittedName>
        <fullName evidence="3">D-beta-hydroxybutyrate dehydrogenase</fullName>
        <ecNumber evidence="3">1.1.1.30</ecNumber>
    </submittedName>
</protein>
<dbReference type="SUPFAM" id="SSF51735">
    <property type="entry name" value="NAD(P)-binding Rossmann-fold domains"/>
    <property type="match status" value="1"/>
</dbReference>
<comment type="caution">
    <text evidence="3">The sequence shown here is derived from an EMBL/GenBank/DDBJ whole genome shotgun (WGS) entry which is preliminary data.</text>
</comment>
<evidence type="ECO:0000313" key="3">
    <source>
        <dbReference type="EMBL" id="VFA88676.1"/>
    </source>
</evidence>